<proteinExistence type="predicted"/>
<protein>
    <submittedName>
        <fullName evidence="1">Uncharacterized protein</fullName>
    </submittedName>
</protein>
<sequence length="105" mass="10584">MTPALVLVMLLLSITAMPYAQWAGVVAVAFFSGLWILANGPMEGAVLLVVAPTHGLTAGDLVGLAGLAIAGGRGWVLWRARAEAAAASAAADEGADEAEPRRGSS</sequence>
<evidence type="ECO:0000313" key="2">
    <source>
        <dbReference type="Proteomes" id="UP001139485"/>
    </source>
</evidence>
<dbReference type="RefSeq" id="WP_250828178.1">
    <property type="nucleotide sequence ID" value="NZ_JAMOIL010000023.1"/>
</dbReference>
<dbReference type="Proteomes" id="UP001139485">
    <property type="component" value="Unassembled WGS sequence"/>
</dbReference>
<comment type="caution">
    <text evidence="1">The sequence shown here is derived from an EMBL/GenBank/DDBJ whole genome shotgun (WGS) entry which is preliminary data.</text>
</comment>
<evidence type="ECO:0000313" key="1">
    <source>
        <dbReference type="EMBL" id="MCM0621848.1"/>
    </source>
</evidence>
<reference evidence="1" key="1">
    <citation type="submission" date="2022-05" db="EMBL/GenBank/DDBJ databases">
        <authorList>
            <person name="Tuo L."/>
        </authorList>
    </citation>
    <scope>NUCLEOTIDE SEQUENCE</scope>
    <source>
        <strain evidence="1">BSK12Z-4</strain>
    </source>
</reference>
<dbReference type="EMBL" id="JAMOIL010000023">
    <property type="protein sequence ID" value="MCM0621848.1"/>
    <property type="molecule type" value="Genomic_DNA"/>
</dbReference>
<accession>A0A9X2IGB4</accession>
<organism evidence="1 2">
    <name type="scientific">Nocardioides bruguierae</name>
    <dbReference type="NCBI Taxonomy" id="2945102"/>
    <lineage>
        <taxon>Bacteria</taxon>
        <taxon>Bacillati</taxon>
        <taxon>Actinomycetota</taxon>
        <taxon>Actinomycetes</taxon>
        <taxon>Propionibacteriales</taxon>
        <taxon>Nocardioidaceae</taxon>
        <taxon>Nocardioides</taxon>
    </lineage>
</organism>
<dbReference type="AlphaFoldDB" id="A0A9X2IGB4"/>
<name>A0A9X2IGB4_9ACTN</name>
<gene>
    <name evidence="1" type="ORF">M8330_16275</name>
</gene>
<keyword evidence="2" id="KW-1185">Reference proteome</keyword>